<name>A0A7X0P8V9_9BURK</name>
<sequence>MFPLTHVPLALDRAPAKFSYLRIQAAMGQSRPIIFYPNNMLFIEHPEVGQFGHAEVTSIFKQRGWKALLPNALSDSQLLSASRGLRSLLYSNDWEDHPDQASPVVTMAILLLISCSPEVNATEHTRQFGLSTLQQAMTMLSLDVDREIVSRVLGESSDEPEEALTEILRELVERDLATT</sequence>
<dbReference type="Proteomes" id="UP000575083">
    <property type="component" value="Unassembled WGS sequence"/>
</dbReference>
<dbReference type="EMBL" id="JACHLK010000001">
    <property type="protein sequence ID" value="MBB6557463.1"/>
    <property type="molecule type" value="Genomic_DNA"/>
</dbReference>
<protein>
    <submittedName>
        <fullName evidence="1">Uncharacterized protein</fullName>
    </submittedName>
</protein>
<evidence type="ECO:0000313" key="2">
    <source>
        <dbReference type="Proteomes" id="UP000575083"/>
    </source>
</evidence>
<dbReference type="AlphaFoldDB" id="A0A7X0P8V9"/>
<dbReference type="RefSeq" id="WP_184854921.1">
    <property type="nucleotide sequence ID" value="NZ_JACHLK010000001.1"/>
</dbReference>
<reference evidence="1 2" key="1">
    <citation type="submission" date="2020-08" db="EMBL/GenBank/DDBJ databases">
        <title>Functional genomics of gut bacteria from endangered species of beetles.</title>
        <authorList>
            <person name="Carlos-Shanley C."/>
        </authorList>
    </citation>
    <scope>NUCLEOTIDE SEQUENCE [LARGE SCALE GENOMIC DNA]</scope>
    <source>
        <strain evidence="1 2">S00198</strain>
    </source>
</reference>
<gene>
    <name evidence="1" type="ORF">HNP48_000127</name>
</gene>
<keyword evidence="2" id="KW-1185">Reference proteome</keyword>
<organism evidence="1 2">
    <name type="scientific">Acidovorax soli</name>
    <dbReference type="NCBI Taxonomy" id="592050"/>
    <lineage>
        <taxon>Bacteria</taxon>
        <taxon>Pseudomonadati</taxon>
        <taxon>Pseudomonadota</taxon>
        <taxon>Betaproteobacteria</taxon>
        <taxon>Burkholderiales</taxon>
        <taxon>Comamonadaceae</taxon>
        <taxon>Acidovorax</taxon>
    </lineage>
</organism>
<accession>A0A7X0P8V9</accession>
<evidence type="ECO:0000313" key="1">
    <source>
        <dbReference type="EMBL" id="MBB6557463.1"/>
    </source>
</evidence>
<comment type="caution">
    <text evidence="1">The sequence shown here is derived from an EMBL/GenBank/DDBJ whole genome shotgun (WGS) entry which is preliminary data.</text>
</comment>
<proteinExistence type="predicted"/>